<protein>
    <submittedName>
        <fullName evidence="2">Uncharacterized protein</fullName>
    </submittedName>
</protein>
<sequence length="109" mass="11689">MKRVLLVSACLILLTGVAAYSFMDPNGMRTVVAGVVTVFVMAVVFGIAVRFAKSKLGNRVRSALSPLVGAAETYQSMLLGQPTMTETIHDAIRRGALDIYPEDHCADDS</sequence>
<dbReference type="EMBL" id="JBHSCQ010000022">
    <property type="protein sequence ID" value="MFC4266954.1"/>
    <property type="molecule type" value="Genomic_DNA"/>
</dbReference>
<keyword evidence="1" id="KW-0812">Transmembrane</keyword>
<evidence type="ECO:0000313" key="3">
    <source>
        <dbReference type="Proteomes" id="UP001595773"/>
    </source>
</evidence>
<comment type="caution">
    <text evidence="2">The sequence shown here is derived from an EMBL/GenBank/DDBJ whole genome shotgun (WGS) entry which is preliminary data.</text>
</comment>
<name>A0ABV8R6F3_9MICC</name>
<proteinExistence type="predicted"/>
<keyword evidence="3" id="KW-1185">Reference proteome</keyword>
<keyword evidence="1" id="KW-1133">Transmembrane helix</keyword>
<organism evidence="2 3">
    <name type="scientific">Arthrobacter cryoconiti</name>
    <dbReference type="NCBI Taxonomy" id="748907"/>
    <lineage>
        <taxon>Bacteria</taxon>
        <taxon>Bacillati</taxon>
        <taxon>Actinomycetota</taxon>
        <taxon>Actinomycetes</taxon>
        <taxon>Micrococcales</taxon>
        <taxon>Micrococcaceae</taxon>
        <taxon>Arthrobacter</taxon>
    </lineage>
</organism>
<feature type="transmembrane region" description="Helical" evidence="1">
    <location>
        <begin position="29"/>
        <end position="52"/>
    </location>
</feature>
<evidence type="ECO:0000256" key="1">
    <source>
        <dbReference type="SAM" id="Phobius"/>
    </source>
</evidence>
<reference evidence="3" key="1">
    <citation type="journal article" date="2019" name="Int. J. Syst. Evol. Microbiol.">
        <title>The Global Catalogue of Microorganisms (GCM) 10K type strain sequencing project: providing services to taxonomists for standard genome sequencing and annotation.</title>
        <authorList>
            <consortium name="The Broad Institute Genomics Platform"/>
            <consortium name="The Broad Institute Genome Sequencing Center for Infectious Disease"/>
            <person name="Wu L."/>
            <person name="Ma J."/>
        </authorList>
    </citation>
    <scope>NUCLEOTIDE SEQUENCE [LARGE SCALE GENOMIC DNA]</scope>
    <source>
        <strain evidence="3">CGMCC 1.10698</strain>
    </source>
</reference>
<keyword evidence="1" id="KW-0472">Membrane</keyword>
<dbReference type="RefSeq" id="WP_230065831.1">
    <property type="nucleotide sequence ID" value="NZ_BAABLL010000010.1"/>
</dbReference>
<dbReference type="Proteomes" id="UP001595773">
    <property type="component" value="Unassembled WGS sequence"/>
</dbReference>
<evidence type="ECO:0000313" key="2">
    <source>
        <dbReference type="EMBL" id="MFC4266954.1"/>
    </source>
</evidence>
<accession>A0ABV8R6F3</accession>
<gene>
    <name evidence="2" type="ORF">ACFOW9_15195</name>
</gene>